<keyword evidence="4" id="KW-0509">mRNA transport</keyword>
<dbReference type="GO" id="GO:0006405">
    <property type="term" value="P:RNA export from nucleus"/>
    <property type="evidence" value="ECO:0007669"/>
    <property type="project" value="TreeGrafter"/>
</dbReference>
<evidence type="ECO:0000313" key="11">
    <source>
        <dbReference type="Proteomes" id="UP000515202"/>
    </source>
</evidence>
<keyword evidence="3" id="KW-0813">Transport</keyword>
<dbReference type="RefSeq" id="XP_039734872.1">
    <property type="nucleotide sequence ID" value="XM_039878938.1"/>
</dbReference>
<evidence type="ECO:0000256" key="9">
    <source>
        <dbReference type="SAM" id="Coils"/>
    </source>
</evidence>
<evidence type="ECO:0000256" key="1">
    <source>
        <dbReference type="ARBA" id="ARBA00004567"/>
    </source>
</evidence>
<keyword evidence="5" id="KW-0653">Protein transport</keyword>
<evidence type="ECO:0000313" key="12">
    <source>
        <dbReference type="RefSeq" id="XP_023379598.1"/>
    </source>
</evidence>
<evidence type="ECO:0000256" key="7">
    <source>
        <dbReference type="ARBA" id="ARBA00023132"/>
    </source>
</evidence>
<dbReference type="OrthoDB" id="344345at2759"/>
<evidence type="ECO:0000256" key="4">
    <source>
        <dbReference type="ARBA" id="ARBA00022816"/>
    </source>
</evidence>
<dbReference type="KEGG" id="pvp:105306065"/>
<dbReference type="InterPro" id="IPR007758">
    <property type="entry name" value="Nucleoporin_NSP1_C"/>
</dbReference>
<dbReference type="FunFam" id="1.20.5.170:FF:000040">
    <property type="entry name" value="Nuclear pore glycoprotein p62"/>
    <property type="match status" value="1"/>
</dbReference>
<keyword evidence="11" id="KW-1185">Reference proteome</keyword>
<feature type="coiled-coil region" evidence="9">
    <location>
        <begin position="157"/>
        <end position="191"/>
    </location>
</feature>
<dbReference type="PANTHER" id="PTHR12084:SF0">
    <property type="entry name" value="NUCLEAR PORE GLYCOPROTEIN P62"/>
    <property type="match status" value="1"/>
</dbReference>
<keyword evidence="9" id="KW-0175">Coiled coil</keyword>
<dbReference type="Gene3D" id="1.20.5.170">
    <property type="match status" value="1"/>
</dbReference>
<organism evidence="11 12">
    <name type="scientific">Pteropus vampyrus</name>
    <name type="common">Large flying fox</name>
    <dbReference type="NCBI Taxonomy" id="132908"/>
    <lineage>
        <taxon>Eukaryota</taxon>
        <taxon>Metazoa</taxon>
        <taxon>Chordata</taxon>
        <taxon>Craniata</taxon>
        <taxon>Vertebrata</taxon>
        <taxon>Euteleostomi</taxon>
        <taxon>Mammalia</taxon>
        <taxon>Eutheria</taxon>
        <taxon>Laurasiatheria</taxon>
        <taxon>Chiroptera</taxon>
        <taxon>Yinpterochiroptera</taxon>
        <taxon>Pteropodoidea</taxon>
        <taxon>Pteropodidae</taxon>
        <taxon>Pteropodinae</taxon>
        <taxon>Pteropus</taxon>
    </lineage>
</organism>
<keyword evidence="6" id="KW-0811">Translocation</keyword>
<dbReference type="RefSeq" id="XP_023379598.1">
    <property type="nucleotide sequence ID" value="XM_023523830.1"/>
</dbReference>
<dbReference type="AlphaFoldDB" id="A0A6P6BWU7"/>
<keyword evidence="7" id="KW-0906">Nuclear pore complex</keyword>
<dbReference type="RefSeq" id="XP_039734871.1">
    <property type="nucleotide sequence ID" value="XM_039878937.1"/>
</dbReference>
<dbReference type="Pfam" id="PF05064">
    <property type="entry name" value="Nsp1_C"/>
    <property type="match status" value="1"/>
</dbReference>
<accession>A0A6P6BWU7</accession>
<evidence type="ECO:0000256" key="5">
    <source>
        <dbReference type="ARBA" id="ARBA00022927"/>
    </source>
</evidence>
<name>A0A6P6BWU7_PTEVA</name>
<dbReference type="GO" id="GO:0017056">
    <property type="term" value="F:structural constituent of nuclear pore"/>
    <property type="evidence" value="ECO:0007669"/>
    <property type="project" value="InterPro"/>
</dbReference>
<evidence type="ECO:0000256" key="2">
    <source>
        <dbReference type="ARBA" id="ARBA00005911"/>
    </source>
</evidence>
<comment type="similarity">
    <text evidence="2">Belongs to the nucleoporin NSP1/NUP62 family.</text>
</comment>
<proteinExistence type="inferred from homology"/>
<dbReference type="KEGG" id="pgig:120615750"/>
<dbReference type="PANTHER" id="PTHR12084">
    <property type="entry name" value="NUCLEAR PORE GLYCOPROTEIN P62-RELATED"/>
    <property type="match status" value="1"/>
</dbReference>
<dbReference type="CTD" id="54830"/>
<keyword evidence="8" id="KW-0539">Nucleus</keyword>
<dbReference type="GeneID" id="105306065"/>
<evidence type="ECO:0000256" key="3">
    <source>
        <dbReference type="ARBA" id="ARBA00022448"/>
    </source>
</evidence>
<dbReference type="GO" id="GO:0005543">
    <property type="term" value="F:phospholipid binding"/>
    <property type="evidence" value="ECO:0007669"/>
    <property type="project" value="TreeGrafter"/>
</dbReference>
<reference evidence="12" key="1">
    <citation type="submission" date="2025-08" db="UniProtKB">
        <authorList>
            <consortium name="RefSeq"/>
        </authorList>
    </citation>
    <scope>IDENTIFICATION</scope>
    <source>
        <tissue evidence="12">Kidney</tissue>
    </source>
</reference>
<evidence type="ECO:0000256" key="6">
    <source>
        <dbReference type="ARBA" id="ARBA00023010"/>
    </source>
</evidence>
<evidence type="ECO:0000256" key="8">
    <source>
        <dbReference type="ARBA" id="ARBA00023242"/>
    </source>
</evidence>
<dbReference type="GeneID" id="120615750"/>
<dbReference type="GO" id="GO:0006606">
    <property type="term" value="P:protein import into nucleus"/>
    <property type="evidence" value="ECO:0007669"/>
    <property type="project" value="TreeGrafter"/>
</dbReference>
<dbReference type="Proteomes" id="UP000515202">
    <property type="component" value="Unplaced"/>
</dbReference>
<feature type="domain" description="Nucleoporin NSP1-like C-terminal" evidence="10">
    <location>
        <begin position="105"/>
        <end position="212"/>
    </location>
</feature>
<protein>
    <submittedName>
        <fullName evidence="12">Nucleoporin-62 C-terminal-like protein</fullName>
    </submittedName>
</protein>
<sequence length="308" mass="34229">MLFTSISNISTSTAATGLSFGAPTTSAGMLGDITMGFRLKFSGEGGAASTVSTTTSTTTTTTVTTTTTTTTTTTSGLAFSLKPLTSPGINNTIPVGFASIPFTSTVNAIVTPVMTYGHLEDLVNKWSLELEDQEYFIHKATQVNDWDYTLNENAEKITTLYRKVEKAKLDQKRLEQELDFVLSQQNELENLLTPLVVTMKGHRGSVYQQHEDEDCERIYKLAENVDAQLKRMTQELRGIIEHLNIFGRLANTTGPFQQICKILSAHLDSLQWIIQNSGMLQRKIEEVTQVFKDLHCKEQEHNMSIAFD</sequence>
<evidence type="ECO:0000259" key="10">
    <source>
        <dbReference type="Pfam" id="PF05064"/>
    </source>
</evidence>
<dbReference type="GO" id="GO:0051028">
    <property type="term" value="P:mRNA transport"/>
    <property type="evidence" value="ECO:0007669"/>
    <property type="project" value="UniProtKB-KW"/>
</dbReference>
<dbReference type="GO" id="GO:0044613">
    <property type="term" value="C:nuclear pore central transport channel"/>
    <property type="evidence" value="ECO:0007669"/>
    <property type="project" value="TreeGrafter"/>
</dbReference>
<comment type="subcellular location">
    <subcellularLocation>
        <location evidence="1">Nucleus</location>
        <location evidence="1">Nuclear pore complex</location>
    </subcellularLocation>
</comment>
<dbReference type="InterPro" id="IPR026010">
    <property type="entry name" value="NSP1/NUP62"/>
</dbReference>
<gene>
    <name evidence="12" type="primary">NUP62CL</name>
</gene>